<dbReference type="SUPFAM" id="SSF55666">
    <property type="entry name" value="Ribonuclease PH domain 2-like"/>
    <property type="match status" value="1"/>
</dbReference>
<dbReference type="InterPro" id="IPR015847">
    <property type="entry name" value="ExoRNase_PH_dom2"/>
</dbReference>
<keyword evidence="1" id="KW-0808">Transferase</keyword>
<dbReference type="SMART" id="SM00322">
    <property type="entry name" value="KH"/>
    <property type="match status" value="1"/>
</dbReference>
<evidence type="ECO:0000256" key="3">
    <source>
        <dbReference type="ARBA" id="ARBA00022884"/>
    </source>
</evidence>
<dbReference type="GO" id="GO:0016779">
    <property type="term" value="F:nucleotidyltransferase activity"/>
    <property type="evidence" value="ECO:0007669"/>
    <property type="project" value="UniProtKB-KW"/>
</dbReference>
<comment type="caution">
    <text evidence="6">The sequence shown here is derived from an EMBL/GenBank/DDBJ whole genome shotgun (WGS) entry which is preliminary data.</text>
</comment>
<sequence length="174" mass="19398">TRDDSYTILTDIQGMEDALGDIDFKVAGTKDGITAIQMDIKIDGLTREVIEEALEQARQGRLAIMDHMLHTIEQPREELSAYAPKVVTMSINPDKIRDVIGPGGKKINEIIDETGVKLDIEQDGTIFIGAVDQAMINRAKEIIEDITREAEVGQVYHAKVKRIEKYGAFVELFP</sequence>
<accession>A0ABD5AYY6</accession>
<protein>
    <submittedName>
        <fullName evidence="6">KH domain-containing protein</fullName>
    </submittedName>
</protein>
<dbReference type="Pfam" id="PF03725">
    <property type="entry name" value="RNase_PH_C"/>
    <property type="match status" value="1"/>
</dbReference>
<dbReference type="AlphaFoldDB" id="A0ABD5AYY6"/>
<name>A0ABD5AYY6_STACR</name>
<evidence type="ECO:0000313" key="7">
    <source>
        <dbReference type="Proteomes" id="UP001240157"/>
    </source>
</evidence>
<dbReference type="RefSeq" id="WP_308891302.1">
    <property type="nucleotide sequence ID" value="NZ_JAVGJF010000340.1"/>
</dbReference>
<dbReference type="Gene3D" id="3.30.1370.10">
    <property type="entry name" value="K Homology domain, type 1"/>
    <property type="match status" value="1"/>
</dbReference>
<dbReference type="PROSITE" id="PS50084">
    <property type="entry name" value="KH_TYPE_1"/>
    <property type="match status" value="1"/>
</dbReference>
<dbReference type="GO" id="GO:0003723">
    <property type="term" value="F:RNA binding"/>
    <property type="evidence" value="ECO:0007669"/>
    <property type="project" value="UniProtKB-UniRule"/>
</dbReference>
<dbReference type="InterPro" id="IPR036612">
    <property type="entry name" value="KH_dom_type_1_sf"/>
</dbReference>
<dbReference type="EMBL" id="JAVGJF010000340">
    <property type="protein sequence ID" value="MDQ7176695.1"/>
    <property type="molecule type" value="Genomic_DNA"/>
</dbReference>
<gene>
    <name evidence="6" type="ORF">RCF65_12025</name>
</gene>
<reference evidence="6 7" key="1">
    <citation type="submission" date="2023-08" db="EMBL/GenBank/DDBJ databases">
        <title>Whole genome sequencing of Staphylococcus chromogenes NNSch 2386.</title>
        <authorList>
            <person name="Kropotov V.S."/>
            <person name="Boriskina E.V."/>
            <person name="Gordinskaya N.A."/>
            <person name="Shkurkina I.S."/>
            <person name="Kryazhev D.V."/>
            <person name="Alekseeva A.E."/>
            <person name="Makhova M.A."/>
        </authorList>
    </citation>
    <scope>NUCLEOTIDE SEQUENCE [LARGE SCALE GENOMIC DNA]</scope>
    <source>
        <strain evidence="6 7">NNSch 2386</strain>
    </source>
</reference>
<keyword evidence="2" id="KW-0548">Nucleotidyltransferase</keyword>
<dbReference type="Proteomes" id="UP001240157">
    <property type="component" value="Unassembled WGS sequence"/>
</dbReference>
<dbReference type="SUPFAM" id="SSF54791">
    <property type="entry name" value="Eukaryotic type KH-domain (KH-domain type I)"/>
    <property type="match status" value="1"/>
</dbReference>
<feature type="non-terminal residue" evidence="6">
    <location>
        <position position="174"/>
    </location>
</feature>
<proteinExistence type="predicted"/>
<evidence type="ECO:0000256" key="1">
    <source>
        <dbReference type="ARBA" id="ARBA00022679"/>
    </source>
</evidence>
<organism evidence="6 7">
    <name type="scientific">Staphylococcus chromogenes</name>
    <name type="common">Staphylococcus hyicus subsp. chromogenes</name>
    <dbReference type="NCBI Taxonomy" id="46126"/>
    <lineage>
        <taxon>Bacteria</taxon>
        <taxon>Bacillati</taxon>
        <taxon>Bacillota</taxon>
        <taxon>Bacilli</taxon>
        <taxon>Bacillales</taxon>
        <taxon>Staphylococcaceae</taxon>
        <taxon>Staphylococcus</taxon>
    </lineage>
</organism>
<evidence type="ECO:0000256" key="2">
    <source>
        <dbReference type="ARBA" id="ARBA00022695"/>
    </source>
</evidence>
<dbReference type="InterPro" id="IPR036345">
    <property type="entry name" value="ExoRNase_PH_dom2_sf"/>
</dbReference>
<dbReference type="InterPro" id="IPR012162">
    <property type="entry name" value="PNPase"/>
</dbReference>
<keyword evidence="3 4" id="KW-0694">RNA-binding</keyword>
<dbReference type="InterPro" id="IPR027408">
    <property type="entry name" value="PNPase/RNase_PH_dom_sf"/>
</dbReference>
<dbReference type="Pfam" id="PF00013">
    <property type="entry name" value="KH_1"/>
    <property type="match status" value="1"/>
</dbReference>
<evidence type="ECO:0000256" key="4">
    <source>
        <dbReference type="PROSITE-ProRule" id="PRU00117"/>
    </source>
</evidence>
<feature type="domain" description="K Homology" evidence="5">
    <location>
        <begin position="83"/>
        <end position="148"/>
    </location>
</feature>
<evidence type="ECO:0000313" key="6">
    <source>
        <dbReference type="EMBL" id="MDQ7176695.1"/>
    </source>
</evidence>
<dbReference type="InterPro" id="IPR004087">
    <property type="entry name" value="KH_dom"/>
</dbReference>
<dbReference type="FunFam" id="3.30.1370.10:FF:000001">
    <property type="entry name" value="Polyribonucleotide nucleotidyltransferase"/>
    <property type="match status" value="1"/>
</dbReference>
<dbReference type="Gene3D" id="3.30.230.70">
    <property type="entry name" value="GHMP Kinase, N-terminal domain"/>
    <property type="match status" value="1"/>
</dbReference>
<dbReference type="PANTHER" id="PTHR11252:SF0">
    <property type="entry name" value="POLYRIBONUCLEOTIDE NUCLEOTIDYLTRANSFERASE 1, MITOCHONDRIAL"/>
    <property type="match status" value="1"/>
</dbReference>
<evidence type="ECO:0000259" key="5">
    <source>
        <dbReference type="SMART" id="SM00322"/>
    </source>
</evidence>
<dbReference type="PANTHER" id="PTHR11252">
    <property type="entry name" value="POLYRIBONUCLEOTIDE NUCLEOTIDYLTRANSFERASE"/>
    <property type="match status" value="1"/>
</dbReference>
<feature type="non-terminal residue" evidence="6">
    <location>
        <position position="1"/>
    </location>
</feature>
<dbReference type="CDD" id="cd02393">
    <property type="entry name" value="KH-I_PNPase"/>
    <property type="match status" value="1"/>
</dbReference>
<dbReference type="InterPro" id="IPR004088">
    <property type="entry name" value="KH_dom_type_1"/>
</dbReference>